<reference evidence="1" key="2">
    <citation type="submission" date="2023-06" db="EMBL/GenBank/DDBJ databases">
        <authorList>
            <consortium name="Lawrence Berkeley National Laboratory"/>
            <person name="Haridas S."/>
            <person name="Hensen N."/>
            <person name="Bonometti L."/>
            <person name="Westerberg I."/>
            <person name="Brannstrom I.O."/>
            <person name="Guillou S."/>
            <person name="Cros-Aarteil S."/>
            <person name="Calhoun S."/>
            <person name="Kuo A."/>
            <person name="Mondo S."/>
            <person name="Pangilinan J."/>
            <person name="Riley R."/>
            <person name="LaButti K."/>
            <person name="Andreopoulos B."/>
            <person name="Lipzen A."/>
            <person name="Chen C."/>
            <person name="Yanf M."/>
            <person name="Daum C."/>
            <person name="Ng V."/>
            <person name="Clum A."/>
            <person name="Steindorff A."/>
            <person name="Ohm R."/>
            <person name="Martin F."/>
            <person name="Silar P."/>
            <person name="Natvig D."/>
            <person name="Lalanne C."/>
            <person name="Gautier V."/>
            <person name="Ament-velasquez S.L."/>
            <person name="Kruys A."/>
            <person name="Hutchinson M.I."/>
            <person name="Powell A.J."/>
            <person name="Barry K."/>
            <person name="Miller A.N."/>
            <person name="Grigoriev I.V."/>
            <person name="Debuchy R."/>
            <person name="Gladieux P."/>
            <person name="Thoren M.H."/>
            <person name="Johannesson H."/>
        </authorList>
    </citation>
    <scope>NUCLEOTIDE SEQUENCE</scope>
    <source>
        <strain evidence="1">CBS 232.78</strain>
    </source>
</reference>
<reference evidence="1" key="1">
    <citation type="journal article" date="2023" name="Mol. Phylogenet. Evol.">
        <title>Genome-scale phylogeny and comparative genomics of the fungal order Sordariales.</title>
        <authorList>
            <person name="Hensen N."/>
            <person name="Bonometti L."/>
            <person name="Westerberg I."/>
            <person name="Brannstrom I.O."/>
            <person name="Guillou S."/>
            <person name="Cros-Aarteil S."/>
            <person name="Calhoun S."/>
            <person name="Haridas S."/>
            <person name="Kuo A."/>
            <person name="Mondo S."/>
            <person name="Pangilinan J."/>
            <person name="Riley R."/>
            <person name="LaButti K."/>
            <person name="Andreopoulos B."/>
            <person name="Lipzen A."/>
            <person name="Chen C."/>
            <person name="Yan M."/>
            <person name="Daum C."/>
            <person name="Ng V."/>
            <person name="Clum A."/>
            <person name="Steindorff A."/>
            <person name="Ohm R.A."/>
            <person name="Martin F."/>
            <person name="Silar P."/>
            <person name="Natvig D.O."/>
            <person name="Lalanne C."/>
            <person name="Gautier V."/>
            <person name="Ament-Velasquez S.L."/>
            <person name="Kruys A."/>
            <person name="Hutchinson M.I."/>
            <person name="Powell A.J."/>
            <person name="Barry K."/>
            <person name="Miller A.N."/>
            <person name="Grigoriev I.V."/>
            <person name="Debuchy R."/>
            <person name="Gladieux P."/>
            <person name="Hiltunen Thoren M."/>
            <person name="Johannesson H."/>
        </authorList>
    </citation>
    <scope>NUCLEOTIDE SEQUENCE</scope>
    <source>
        <strain evidence="1">CBS 232.78</strain>
    </source>
</reference>
<protein>
    <submittedName>
        <fullName evidence="1">Uncharacterized protein</fullName>
    </submittedName>
</protein>
<comment type="caution">
    <text evidence="1">The sequence shown here is derived from an EMBL/GenBank/DDBJ whole genome shotgun (WGS) entry which is preliminary data.</text>
</comment>
<dbReference type="AlphaFoldDB" id="A0AAE0P0W1"/>
<dbReference type="EMBL" id="JAULSW010000002">
    <property type="protein sequence ID" value="KAK3391217.1"/>
    <property type="molecule type" value="Genomic_DNA"/>
</dbReference>
<organism evidence="1 2">
    <name type="scientific">Podospora didyma</name>
    <dbReference type="NCBI Taxonomy" id="330526"/>
    <lineage>
        <taxon>Eukaryota</taxon>
        <taxon>Fungi</taxon>
        <taxon>Dikarya</taxon>
        <taxon>Ascomycota</taxon>
        <taxon>Pezizomycotina</taxon>
        <taxon>Sordariomycetes</taxon>
        <taxon>Sordariomycetidae</taxon>
        <taxon>Sordariales</taxon>
        <taxon>Podosporaceae</taxon>
        <taxon>Podospora</taxon>
    </lineage>
</organism>
<sequence>MDPITSLPAADVRTLFAEDAVYSTEDPVIGERVQEMQRNGFPIESIEGLDFCEQNVLDDRRVRHVLEALFPRSGLGIYEVYRTEPNHLYAFMTGLNPELKGVAVGLCSPDLHMVLKAGSNLLPVGGWWASNGLLEMPHGILNNCKPIDVVLEKGGLYDH</sequence>
<dbReference type="Proteomes" id="UP001285441">
    <property type="component" value="Unassembled WGS sequence"/>
</dbReference>
<accession>A0AAE0P0W1</accession>
<evidence type="ECO:0000313" key="1">
    <source>
        <dbReference type="EMBL" id="KAK3391217.1"/>
    </source>
</evidence>
<name>A0AAE0P0W1_9PEZI</name>
<gene>
    <name evidence="1" type="ORF">B0H63DRAFT_133346</name>
</gene>
<proteinExistence type="predicted"/>
<evidence type="ECO:0000313" key="2">
    <source>
        <dbReference type="Proteomes" id="UP001285441"/>
    </source>
</evidence>
<keyword evidence="2" id="KW-1185">Reference proteome</keyword>